<dbReference type="RefSeq" id="WP_217861099.1">
    <property type="nucleotide sequence ID" value="NZ_CP077080.1"/>
</dbReference>
<dbReference type="EMBL" id="CP077080">
    <property type="protein sequence ID" value="QXI54031.1"/>
    <property type="molecule type" value="Genomic_DNA"/>
</dbReference>
<gene>
    <name evidence="2" type="ORF">KSS97_03485</name>
</gene>
<keyword evidence="1" id="KW-1133">Transmembrane helix</keyword>
<protein>
    <recommendedName>
        <fullName evidence="4">Transmembrane protein</fullName>
    </recommendedName>
</protein>
<evidence type="ECO:0000313" key="2">
    <source>
        <dbReference type="EMBL" id="QXI54031.1"/>
    </source>
</evidence>
<feature type="transmembrane region" description="Helical" evidence="1">
    <location>
        <begin position="6"/>
        <end position="26"/>
    </location>
</feature>
<name>A0ABX8QFI0_PSECO</name>
<keyword evidence="1" id="KW-0472">Membrane</keyword>
<evidence type="ECO:0000313" key="3">
    <source>
        <dbReference type="Proteomes" id="UP000824066"/>
    </source>
</evidence>
<reference evidence="2 3" key="1">
    <citation type="journal article" date="2021" name="Microorganisms">
        <title>The Ever-Expanding Pseudomonas Genus: Description of 43 New Species and Partition of the Pseudomonas putida Group.</title>
        <authorList>
            <person name="Girard L."/>
            <person name="Lood C."/>
            <person name="Hofte M."/>
            <person name="Vandamme P."/>
            <person name="Rokni-Zadeh H."/>
            <person name="van Noort V."/>
            <person name="Lavigne R."/>
            <person name="De Mot R."/>
        </authorList>
    </citation>
    <scope>NUCLEOTIDE SEQUENCE [LARGE SCALE GENOMIC DNA]</scope>
    <source>
        <strain evidence="2 3">SWRI17</strain>
    </source>
</reference>
<feature type="transmembrane region" description="Helical" evidence="1">
    <location>
        <begin position="47"/>
        <end position="67"/>
    </location>
</feature>
<proteinExistence type="predicted"/>
<evidence type="ECO:0000256" key="1">
    <source>
        <dbReference type="SAM" id="Phobius"/>
    </source>
</evidence>
<evidence type="ECO:0008006" key="4">
    <source>
        <dbReference type="Google" id="ProtNLM"/>
    </source>
</evidence>
<keyword evidence="3" id="KW-1185">Reference proteome</keyword>
<dbReference type="Proteomes" id="UP000824066">
    <property type="component" value="Chromosome"/>
</dbReference>
<sequence>MVEILAPGFFLMISVGATLLFSSRALKSGELDCEDCKEFSARLRRKIQFIYLVGLVNGFFLFSMTGLGKWVGWVR</sequence>
<organism evidence="2 3">
    <name type="scientific">Pseudomonas canavaninivorans</name>
    <dbReference type="NCBI Taxonomy" id="2842348"/>
    <lineage>
        <taxon>Bacteria</taxon>
        <taxon>Pseudomonadati</taxon>
        <taxon>Pseudomonadota</taxon>
        <taxon>Gammaproteobacteria</taxon>
        <taxon>Pseudomonadales</taxon>
        <taxon>Pseudomonadaceae</taxon>
        <taxon>Pseudomonas</taxon>
    </lineage>
</organism>
<accession>A0ABX8QFI0</accession>
<keyword evidence="1" id="KW-0812">Transmembrane</keyword>